<dbReference type="GO" id="GO:0003677">
    <property type="term" value="F:DNA binding"/>
    <property type="evidence" value="ECO:0007669"/>
    <property type="project" value="UniProtKB-KW"/>
</dbReference>
<feature type="domain" description="HTH hxlR-type" evidence="4">
    <location>
        <begin position="9"/>
        <end position="106"/>
    </location>
</feature>
<evidence type="ECO:0000256" key="3">
    <source>
        <dbReference type="ARBA" id="ARBA00023163"/>
    </source>
</evidence>
<dbReference type="PANTHER" id="PTHR33204:SF18">
    <property type="entry name" value="TRANSCRIPTIONAL REGULATORY PROTEIN"/>
    <property type="match status" value="1"/>
</dbReference>
<dbReference type="InterPro" id="IPR002577">
    <property type="entry name" value="HTH_HxlR"/>
</dbReference>
<dbReference type="PANTHER" id="PTHR33204">
    <property type="entry name" value="TRANSCRIPTIONAL REGULATOR, MARR FAMILY"/>
    <property type="match status" value="1"/>
</dbReference>
<proteinExistence type="predicted"/>
<accession>A0A7I7T565</accession>
<keyword evidence="6" id="KW-1185">Reference proteome</keyword>
<evidence type="ECO:0000256" key="2">
    <source>
        <dbReference type="ARBA" id="ARBA00023125"/>
    </source>
</evidence>
<dbReference type="Gene3D" id="1.10.10.10">
    <property type="entry name" value="Winged helix-like DNA-binding domain superfamily/Winged helix DNA-binding domain"/>
    <property type="match status" value="1"/>
</dbReference>
<gene>
    <name evidence="5" type="ORF">MHEL_18720</name>
</gene>
<evidence type="ECO:0000256" key="1">
    <source>
        <dbReference type="ARBA" id="ARBA00023015"/>
    </source>
</evidence>
<dbReference type="InterPro" id="IPR036527">
    <property type="entry name" value="SCP2_sterol-bd_dom_sf"/>
</dbReference>
<keyword evidence="3" id="KW-0804">Transcription</keyword>
<keyword evidence="2" id="KW-0238">DNA-binding</keyword>
<dbReference type="AlphaFoldDB" id="A0A7I7T565"/>
<dbReference type="PROSITE" id="PS51118">
    <property type="entry name" value="HTH_HXLR"/>
    <property type="match status" value="1"/>
</dbReference>
<evidence type="ECO:0000313" key="5">
    <source>
        <dbReference type="EMBL" id="BBY63629.1"/>
    </source>
</evidence>
<dbReference type="InterPro" id="IPR036390">
    <property type="entry name" value="WH_DNA-bd_sf"/>
</dbReference>
<reference evidence="5 6" key="1">
    <citation type="journal article" date="2019" name="Emerg. Microbes Infect.">
        <title>Comprehensive subspecies identification of 175 nontuberculous mycobacteria species based on 7547 genomic profiles.</title>
        <authorList>
            <person name="Matsumoto Y."/>
            <person name="Kinjo T."/>
            <person name="Motooka D."/>
            <person name="Nabeya D."/>
            <person name="Jung N."/>
            <person name="Uechi K."/>
            <person name="Horii T."/>
            <person name="Iida T."/>
            <person name="Fujita J."/>
            <person name="Nakamura S."/>
        </authorList>
    </citation>
    <scope>NUCLEOTIDE SEQUENCE [LARGE SCALE GENOMIC DNA]</scope>
    <source>
        <strain evidence="5 6">JCM 30396</strain>
    </source>
</reference>
<dbReference type="InterPro" id="IPR036388">
    <property type="entry name" value="WH-like_DNA-bd_sf"/>
</dbReference>
<name>A0A7I7T565_9MYCO</name>
<dbReference type="SUPFAM" id="SSF46785">
    <property type="entry name" value="Winged helix' DNA-binding domain"/>
    <property type="match status" value="1"/>
</dbReference>
<keyword evidence="1" id="KW-0805">Transcription regulation</keyword>
<dbReference type="EMBL" id="AP022596">
    <property type="protein sequence ID" value="BBY63629.1"/>
    <property type="molecule type" value="Genomic_DNA"/>
</dbReference>
<sequence>MSVVPAEYCPVSIGASALGDRWSLLIVREVMAGSYQFSSILRGLPGLSRSLLAGRLRHLEGLGILKRIPTGAGRTHEYRLTEAGEDLHELIYALGRWTVKWWFPEPLPDQVDNALLLWRMRAGITSHLPQGRTTIQFDFTDGEVKRAWIVATNAEVSVCLHDPGFAVDLSVTGSGRLWHEIWYGHRDLSQAIAANEIIVEGPAKLVRSLPKWFAMSPFSTEVLAAKRVNSGPSASGVQPANTSGAC</sequence>
<evidence type="ECO:0000259" key="4">
    <source>
        <dbReference type="PROSITE" id="PS51118"/>
    </source>
</evidence>
<dbReference type="RefSeq" id="WP_163747263.1">
    <property type="nucleotide sequence ID" value="NZ_AP022596.1"/>
</dbReference>
<dbReference type="SUPFAM" id="SSF55718">
    <property type="entry name" value="SCP-like"/>
    <property type="match status" value="1"/>
</dbReference>
<dbReference type="Pfam" id="PF01638">
    <property type="entry name" value="HxlR"/>
    <property type="match status" value="1"/>
</dbReference>
<dbReference type="Gene3D" id="3.30.1050.10">
    <property type="entry name" value="SCP2 sterol-binding domain"/>
    <property type="match status" value="1"/>
</dbReference>
<evidence type="ECO:0000313" key="6">
    <source>
        <dbReference type="Proteomes" id="UP000467148"/>
    </source>
</evidence>
<dbReference type="Proteomes" id="UP000467148">
    <property type="component" value="Chromosome"/>
</dbReference>
<dbReference type="KEGG" id="mhev:MHEL_18720"/>
<organism evidence="5 6">
    <name type="scientific">Mycolicibacterium helvum</name>
    <dbReference type="NCBI Taxonomy" id="1534349"/>
    <lineage>
        <taxon>Bacteria</taxon>
        <taxon>Bacillati</taxon>
        <taxon>Actinomycetota</taxon>
        <taxon>Actinomycetes</taxon>
        <taxon>Mycobacteriales</taxon>
        <taxon>Mycobacteriaceae</taxon>
        <taxon>Mycolicibacterium</taxon>
    </lineage>
</organism>
<protein>
    <submittedName>
        <fullName evidence="5">Transcriptional regulator</fullName>
    </submittedName>
</protein>